<dbReference type="PANTHER" id="PTHR36510:SF1">
    <property type="entry name" value="GLUTAMATE--CYSTEINE LIGASE 2-RELATED"/>
    <property type="match status" value="1"/>
</dbReference>
<comment type="similarity">
    <text evidence="4">Belongs to the glutamate--cysteine ligase type 2 family. YbdK subfamily.</text>
</comment>
<dbReference type="InterPro" id="IPR014746">
    <property type="entry name" value="Gln_synth/guanido_kin_cat_dom"/>
</dbReference>
<dbReference type="GO" id="GO:0004357">
    <property type="term" value="F:glutamate-cysteine ligase activity"/>
    <property type="evidence" value="ECO:0007669"/>
    <property type="project" value="UniProtKB-EC"/>
</dbReference>
<sequence>MYLIDFANKIESIDARNTTHNLFWDKTPKIPYFVMMKKEPLVFNPSSKPFTLGVELELQVLDAESLLLTPRAHEIIDGLALESLKKEFFKSTLEVITGICDDVHVVKKDLHYSLEQVRTKATELGLKISSTGTHPEADYRERTINSSVRFNELTDRNQWMIRRTAIYGMHIHVGMPSADFAIEFSNFLLHFVPHVMALSASSPFWQRMDTGLAAARPTIYESMPTSGMPNVVKDWKQFQKLYNSLTSTNSIGSMKDLWWDIRPSPAFGTIELRICDEPATLEEALAIAAFVHMLALWFEDHKEEWNAKHKSILYWVLRENKWRAIRYGLHGEIIVKGNKKPIAIKDDVRYWLTELEPYVHKCNYAQYITALNKILDSGNSALRQQQVYANSNDLHEVTRFNVKEFEDGLAI</sequence>
<evidence type="ECO:0000256" key="1">
    <source>
        <dbReference type="ARBA" id="ARBA00022598"/>
    </source>
</evidence>
<organism evidence="5 6">
    <name type="scientific">Chryseotalea sanaruensis</name>
    <dbReference type="NCBI Taxonomy" id="2482724"/>
    <lineage>
        <taxon>Bacteria</taxon>
        <taxon>Pseudomonadati</taxon>
        <taxon>Bacteroidota</taxon>
        <taxon>Cytophagia</taxon>
        <taxon>Cytophagales</taxon>
        <taxon>Chryseotaleaceae</taxon>
        <taxon>Chryseotalea</taxon>
    </lineage>
</organism>
<accession>A0A401UF07</accession>
<dbReference type="Proteomes" id="UP000288227">
    <property type="component" value="Unassembled WGS sequence"/>
</dbReference>
<evidence type="ECO:0000313" key="6">
    <source>
        <dbReference type="Proteomes" id="UP000288227"/>
    </source>
</evidence>
<evidence type="ECO:0000256" key="3">
    <source>
        <dbReference type="ARBA" id="ARBA00022840"/>
    </source>
</evidence>
<comment type="catalytic activity">
    <reaction evidence="4">
        <text>L-cysteine + L-glutamate + ATP = gamma-L-glutamyl-L-cysteine + ADP + phosphate + H(+)</text>
        <dbReference type="Rhea" id="RHEA:13285"/>
        <dbReference type="ChEBI" id="CHEBI:15378"/>
        <dbReference type="ChEBI" id="CHEBI:29985"/>
        <dbReference type="ChEBI" id="CHEBI:30616"/>
        <dbReference type="ChEBI" id="CHEBI:35235"/>
        <dbReference type="ChEBI" id="CHEBI:43474"/>
        <dbReference type="ChEBI" id="CHEBI:58173"/>
        <dbReference type="ChEBI" id="CHEBI:456216"/>
        <dbReference type="EC" id="6.3.2.2"/>
    </reaction>
</comment>
<name>A0A401UF07_9BACT</name>
<dbReference type="PANTHER" id="PTHR36510">
    <property type="entry name" value="GLUTAMATE--CYSTEINE LIGASE 2-RELATED"/>
    <property type="match status" value="1"/>
</dbReference>
<dbReference type="EMBL" id="BHXQ01000008">
    <property type="protein sequence ID" value="GCC53440.1"/>
    <property type="molecule type" value="Genomic_DNA"/>
</dbReference>
<keyword evidence="6" id="KW-1185">Reference proteome</keyword>
<gene>
    <name evidence="5" type="ORF">SanaruYs_36840</name>
</gene>
<dbReference type="NCBIfam" id="TIGR02050">
    <property type="entry name" value="gshA_cyan_rel"/>
    <property type="match status" value="1"/>
</dbReference>
<dbReference type="InterPro" id="IPR011793">
    <property type="entry name" value="YbdK"/>
</dbReference>
<dbReference type="SUPFAM" id="SSF55931">
    <property type="entry name" value="Glutamine synthetase/guanido kinase"/>
    <property type="match status" value="1"/>
</dbReference>
<comment type="caution">
    <text evidence="5">The sequence shown here is derived from an EMBL/GenBank/DDBJ whole genome shotgun (WGS) entry which is preliminary data.</text>
</comment>
<proteinExistence type="inferred from homology"/>
<evidence type="ECO:0000256" key="4">
    <source>
        <dbReference type="HAMAP-Rule" id="MF_01609"/>
    </source>
</evidence>
<dbReference type="AlphaFoldDB" id="A0A401UF07"/>
<dbReference type="GO" id="GO:0005524">
    <property type="term" value="F:ATP binding"/>
    <property type="evidence" value="ECO:0007669"/>
    <property type="project" value="UniProtKB-KW"/>
</dbReference>
<dbReference type="GO" id="GO:0042398">
    <property type="term" value="P:modified amino acid biosynthetic process"/>
    <property type="evidence" value="ECO:0007669"/>
    <property type="project" value="InterPro"/>
</dbReference>
<dbReference type="Pfam" id="PF04107">
    <property type="entry name" value="GCS2"/>
    <property type="match status" value="1"/>
</dbReference>
<reference evidence="5 6" key="1">
    <citation type="submission" date="2018-11" db="EMBL/GenBank/DDBJ databases">
        <title>Chryseotalea sanarue gen. nov., sp., nov., a member of the family Cytophagaceae, isolated from a brackish lake in Hamamatsu Japan.</title>
        <authorList>
            <person name="Maejima Y."/>
            <person name="Iino T."/>
            <person name="Muraguchi Y."/>
            <person name="Fukuda K."/>
            <person name="Ohkuma M."/>
            <person name="Moriuchi R."/>
            <person name="Dohra H."/>
            <person name="Kimbara K."/>
            <person name="Shintani M."/>
        </authorList>
    </citation>
    <scope>NUCLEOTIDE SEQUENCE [LARGE SCALE GENOMIC DNA]</scope>
    <source>
        <strain evidence="5 6">Ys</strain>
    </source>
</reference>
<evidence type="ECO:0000313" key="5">
    <source>
        <dbReference type="EMBL" id="GCC53440.1"/>
    </source>
</evidence>
<protein>
    <recommendedName>
        <fullName evidence="4">Putative glutamate--cysteine ligase 2</fullName>
        <ecNumber evidence="4">6.3.2.2</ecNumber>
    </recommendedName>
    <alternativeName>
        <fullName evidence="4">Gamma-glutamylcysteine synthetase 2</fullName>
        <shortName evidence="4">GCS 2</shortName>
        <shortName evidence="4">Gamma-GCS 2</shortName>
    </alternativeName>
</protein>
<keyword evidence="3 4" id="KW-0067">ATP-binding</keyword>
<dbReference type="InterPro" id="IPR006336">
    <property type="entry name" value="GCS2"/>
</dbReference>
<dbReference type="HAMAP" id="MF_01609">
    <property type="entry name" value="Glu_cys_ligase_2"/>
    <property type="match status" value="1"/>
</dbReference>
<keyword evidence="1 4" id="KW-0436">Ligase</keyword>
<dbReference type="Gene3D" id="3.30.590.20">
    <property type="match status" value="1"/>
</dbReference>
<comment type="function">
    <text evidence="4">ATP-dependent carboxylate-amine ligase which exhibits weak glutamate--cysteine ligase activity.</text>
</comment>
<dbReference type="EC" id="6.3.2.2" evidence="4"/>
<keyword evidence="2 4" id="KW-0547">Nucleotide-binding</keyword>
<evidence type="ECO:0000256" key="2">
    <source>
        <dbReference type="ARBA" id="ARBA00022741"/>
    </source>
</evidence>
<dbReference type="InterPro" id="IPR050141">
    <property type="entry name" value="GCL_type2/YbdK_subfam"/>
</dbReference>